<comment type="caution">
    <text evidence="1">The sequence shown here is derived from an EMBL/GenBank/DDBJ whole genome shotgun (WGS) entry which is preliminary data.</text>
</comment>
<organism evidence="1 2">
    <name type="scientific">Camellia lanceoleosa</name>
    <dbReference type="NCBI Taxonomy" id="1840588"/>
    <lineage>
        <taxon>Eukaryota</taxon>
        <taxon>Viridiplantae</taxon>
        <taxon>Streptophyta</taxon>
        <taxon>Embryophyta</taxon>
        <taxon>Tracheophyta</taxon>
        <taxon>Spermatophyta</taxon>
        <taxon>Magnoliopsida</taxon>
        <taxon>eudicotyledons</taxon>
        <taxon>Gunneridae</taxon>
        <taxon>Pentapetalae</taxon>
        <taxon>asterids</taxon>
        <taxon>Ericales</taxon>
        <taxon>Theaceae</taxon>
        <taxon>Camellia</taxon>
    </lineage>
</organism>
<keyword evidence="1" id="KW-0560">Oxidoreductase</keyword>
<dbReference type="Proteomes" id="UP001060215">
    <property type="component" value="Chromosome 14"/>
</dbReference>
<name>A0ACC0FI08_9ERIC</name>
<protein>
    <submittedName>
        <fullName evidence="1">Squalene monooxygenase SE1</fullName>
    </submittedName>
</protein>
<dbReference type="EMBL" id="CM045771">
    <property type="protein sequence ID" value="KAI7987737.1"/>
    <property type="molecule type" value="Genomic_DNA"/>
</dbReference>
<reference evidence="1 2" key="1">
    <citation type="journal article" date="2022" name="Plant J.">
        <title>Chromosome-level genome of Camellia lanceoleosa provides a valuable resource for understanding genome evolution and self-incompatibility.</title>
        <authorList>
            <person name="Gong W."/>
            <person name="Xiao S."/>
            <person name="Wang L."/>
            <person name="Liao Z."/>
            <person name="Chang Y."/>
            <person name="Mo W."/>
            <person name="Hu G."/>
            <person name="Li W."/>
            <person name="Zhao G."/>
            <person name="Zhu H."/>
            <person name="Hu X."/>
            <person name="Ji K."/>
            <person name="Xiang X."/>
            <person name="Song Q."/>
            <person name="Yuan D."/>
            <person name="Jin S."/>
            <person name="Zhang L."/>
        </authorList>
    </citation>
    <scope>NUCLEOTIDE SEQUENCE [LARGE SCALE GENOMIC DNA]</scope>
    <source>
        <strain evidence="1">SQ_2022a</strain>
    </source>
</reference>
<keyword evidence="1" id="KW-0503">Monooxygenase</keyword>
<keyword evidence="2" id="KW-1185">Reference proteome</keyword>
<gene>
    <name evidence="1" type="ORF">LOK49_LG13G00530</name>
</gene>
<accession>A0ACC0FI08</accession>
<evidence type="ECO:0000313" key="2">
    <source>
        <dbReference type="Proteomes" id="UP001060215"/>
    </source>
</evidence>
<evidence type="ECO:0000313" key="1">
    <source>
        <dbReference type="EMBL" id="KAI7987737.1"/>
    </source>
</evidence>
<sequence>MKTELKLFKERESETDVALVSLNTELHKNMLKMAKAKAATAGNAAAEAVARTKSTRNEEEVRKRDMIVRMREDKPTLAQILSNAFSNTHELGQAVAFTVNTTAGALIKVNHSEAKDEIQEPGFEHLRLGQFFCRGPVGVISGVDLHPLNMAFYAFAVALYITCRSLLPIPSPKALWAAARLILDGSII</sequence>
<proteinExistence type="predicted"/>